<sequence>MYLLNSDSAYYHYVKAYRYKSDYKNTQRNTMYNLTVHFNQVGMKDSINIYKLQYNDIPIKMVTEKAHKFFLEERFDKAIYTLTNTSYPNHTDMQEINLILYHAMNGNLHLDTLVQRKESSYLYAFAVGEYRQKKYHEALETIKSYIHYREQKGIDHLTLYYQILENFYISRSYLLKADILKDLDQDNKAKVALNTALEYINKTARIVNVRCDILKSTILRKIAILEEDLGYIEKARSHLKNYSGRIDGISKERFYISYDASRLNRGSLGVRRALNKFWGTERENKKENKQEEQIIFNSSDEKLLSVMKRDYTEKREQEKRRKHLEYFFSYGIITLLISLLIFDINKNWKKL</sequence>
<dbReference type="AlphaFoldDB" id="A0A7X9XBV9"/>
<accession>A0A7X9XBV9</accession>
<evidence type="ECO:0000256" key="1">
    <source>
        <dbReference type="SAM" id="Phobius"/>
    </source>
</evidence>
<keyword evidence="1" id="KW-0472">Membrane</keyword>
<dbReference type="Proteomes" id="UP000576082">
    <property type="component" value="Unassembled WGS sequence"/>
</dbReference>
<evidence type="ECO:0000313" key="2">
    <source>
        <dbReference type="EMBL" id="NME71009.1"/>
    </source>
</evidence>
<evidence type="ECO:0000313" key="3">
    <source>
        <dbReference type="Proteomes" id="UP000576082"/>
    </source>
</evidence>
<protein>
    <recommendedName>
        <fullName evidence="4">Tetratricopeptide repeat protein</fullName>
    </recommendedName>
</protein>
<comment type="caution">
    <text evidence="2">The sequence shown here is derived from an EMBL/GenBank/DDBJ whole genome shotgun (WGS) entry which is preliminary data.</text>
</comment>
<name>A0A7X9XBV9_9BACT</name>
<dbReference type="EMBL" id="JABANE010000082">
    <property type="protein sequence ID" value="NME71009.1"/>
    <property type="molecule type" value="Genomic_DNA"/>
</dbReference>
<reference evidence="2 3" key="1">
    <citation type="submission" date="2020-04" db="EMBL/GenBank/DDBJ databases">
        <title>Flammeovirga sp. SR4, a novel species isolated from seawater.</title>
        <authorList>
            <person name="Wang X."/>
        </authorList>
    </citation>
    <scope>NUCLEOTIDE SEQUENCE [LARGE SCALE GENOMIC DNA]</scope>
    <source>
        <strain evidence="2 3">ATCC 23126</strain>
    </source>
</reference>
<organism evidence="2 3">
    <name type="scientific">Flammeovirga aprica JL-4</name>
    <dbReference type="NCBI Taxonomy" id="694437"/>
    <lineage>
        <taxon>Bacteria</taxon>
        <taxon>Pseudomonadati</taxon>
        <taxon>Bacteroidota</taxon>
        <taxon>Cytophagia</taxon>
        <taxon>Cytophagales</taxon>
        <taxon>Flammeovirgaceae</taxon>
        <taxon>Flammeovirga</taxon>
    </lineage>
</organism>
<gene>
    <name evidence="2" type="ORF">HHU12_23780</name>
</gene>
<keyword evidence="3" id="KW-1185">Reference proteome</keyword>
<keyword evidence="1" id="KW-0812">Transmembrane</keyword>
<dbReference type="RefSeq" id="WP_169659232.1">
    <property type="nucleotide sequence ID" value="NZ_JABANE010000082.1"/>
</dbReference>
<feature type="transmembrane region" description="Helical" evidence="1">
    <location>
        <begin position="324"/>
        <end position="342"/>
    </location>
</feature>
<keyword evidence="1" id="KW-1133">Transmembrane helix</keyword>
<evidence type="ECO:0008006" key="4">
    <source>
        <dbReference type="Google" id="ProtNLM"/>
    </source>
</evidence>
<proteinExistence type="predicted"/>